<dbReference type="AlphaFoldDB" id="A0A2T0XGB3"/>
<protein>
    <submittedName>
        <fullName evidence="1">Uncharacterized protein YdgA (DUF945 family)</fullName>
    </submittedName>
</protein>
<comment type="caution">
    <text evidence="1">The sequence shown here is derived from an EMBL/GenBank/DDBJ whole genome shotgun (WGS) entry which is preliminary data.</text>
</comment>
<reference evidence="1 2" key="1">
    <citation type="submission" date="2018-03" db="EMBL/GenBank/DDBJ databases">
        <title>Genomic Encyclopedia of Type Strains, Phase III (KMG-III): the genomes of soil and plant-associated and newly described type strains.</title>
        <authorList>
            <person name="Whitman W."/>
        </authorList>
    </citation>
    <scope>NUCLEOTIDE SEQUENCE [LARGE SCALE GENOMIC DNA]</scope>
    <source>
        <strain evidence="1 2">MWH-P2sevCIIIb</strain>
    </source>
</reference>
<dbReference type="OrthoDB" id="5444681at2"/>
<dbReference type="Proteomes" id="UP000238308">
    <property type="component" value="Unassembled WGS sequence"/>
</dbReference>
<dbReference type="EMBL" id="PVTV01000013">
    <property type="protein sequence ID" value="PRY97988.1"/>
    <property type="molecule type" value="Genomic_DNA"/>
</dbReference>
<gene>
    <name evidence="1" type="ORF">BCM14_1703</name>
</gene>
<keyword evidence="2" id="KW-1185">Reference proteome</keyword>
<accession>A0A2T0XGB3</accession>
<organism evidence="1 2">
    <name type="scientific">Jezberella montanilacus</name>
    <dbReference type="NCBI Taxonomy" id="323426"/>
    <lineage>
        <taxon>Bacteria</taxon>
        <taxon>Pseudomonadati</taxon>
        <taxon>Pseudomonadota</taxon>
        <taxon>Betaproteobacteria</taxon>
        <taxon>Burkholderiales</taxon>
        <taxon>Alcaligenaceae</taxon>
        <taxon>Jezberella</taxon>
    </lineage>
</organism>
<dbReference type="CDD" id="cd17511">
    <property type="entry name" value="YbjN_AmyR-like"/>
    <property type="match status" value="1"/>
</dbReference>
<dbReference type="Pfam" id="PF06097">
    <property type="entry name" value="DUF945"/>
    <property type="match status" value="1"/>
</dbReference>
<dbReference type="Pfam" id="PF10722">
    <property type="entry name" value="YbjN"/>
    <property type="match status" value="1"/>
</dbReference>
<evidence type="ECO:0000313" key="1">
    <source>
        <dbReference type="EMBL" id="PRY97988.1"/>
    </source>
</evidence>
<evidence type="ECO:0000313" key="2">
    <source>
        <dbReference type="Proteomes" id="UP000238308"/>
    </source>
</evidence>
<dbReference type="RefSeq" id="WP_106227557.1">
    <property type="nucleotide sequence ID" value="NZ_PVTV01000013.1"/>
</dbReference>
<dbReference type="InterPro" id="IPR019660">
    <property type="entry name" value="Put_sensory_transdc_reg_YbjN"/>
</dbReference>
<dbReference type="InterPro" id="IPR010352">
    <property type="entry name" value="DUF945"/>
</dbReference>
<name>A0A2T0XGB3_9BURK</name>
<proteinExistence type="predicted"/>
<sequence>MKKTLLSSLGGVLLLIVVVYSIITWWSGDHIEQDTRNGIEVLNERLADSGLGPFTIKEIDYKRGVFSSEAVYVVSLASATPDAQPIDLKIRSKIDHGPLPLRSLLNAQFAPHLAVIHSSLEPTPYTEKLFEYTKGRPFIEGQTLLDLNGDAHSDWTLLPLDVAQNGVHTVFSGAKIKVNVGANLKTWQTEAELASLDLTGTALTVSLRGVRSYNNSQDNPTGVSVGTRGVAINDLQIKRAGLPNLKLTDLQSRFILNENEKLLDGVFSYDAGSLIIGTKDLGKLNLLASFDHLDAETVKSLANFFGSIWLRSLSNAPDQELITSSDVKAFWQQMQVLLKDKPSFHLNPVSLKSSTGESKLELHLAMAPAEVKPSGVGLTSNPLGAFHASLNVSRQLALTIWSEIKRADGMPENKAQQAAEKEINTALFLASIAKLVRVSGDSLSASLTLDQNVFKLNGNSTSASGFLAWLEATTPQGWLSSNAPTAQEDPDDAISKRNFDPQSLIEILTSQGRKFEQRKDDQSDPVIQIAPEDTGATRLEFVFVGCGSDPTCEDVVLRAIYEPKKPLATKRVSDWNQDHSLAKARINTSQEPVLEMDISTYGGLSKDSMQSMVSDFFGLVKDFNKALNQKVGD</sequence>